<dbReference type="Gene3D" id="3.40.50.1580">
    <property type="entry name" value="Nucleoside phosphorylase domain"/>
    <property type="match status" value="1"/>
</dbReference>
<dbReference type="InterPro" id="IPR000845">
    <property type="entry name" value="Nucleoside_phosphorylase_d"/>
</dbReference>
<dbReference type="SUPFAM" id="SSF53167">
    <property type="entry name" value="Purine and uridine phosphorylases"/>
    <property type="match status" value="1"/>
</dbReference>
<name>A0A2N5PI33_MEDGN</name>
<comment type="caution">
    <text evidence="2">The sequence shown here is derived from an EMBL/GenBank/DDBJ whole genome shotgun (WGS) entry which is preliminary data.</text>
</comment>
<dbReference type="InterPro" id="IPR035994">
    <property type="entry name" value="Nucleoside_phosphorylase_sf"/>
</dbReference>
<dbReference type="EMBL" id="NIHS01000002">
    <property type="protein sequence ID" value="PLT74804.1"/>
    <property type="molecule type" value="Genomic_DNA"/>
</dbReference>
<dbReference type="Proteomes" id="UP000234891">
    <property type="component" value="Unassembled WGS sequence"/>
</dbReference>
<evidence type="ECO:0000313" key="3">
    <source>
        <dbReference type="Proteomes" id="UP000234891"/>
    </source>
</evidence>
<dbReference type="GO" id="GO:0003824">
    <property type="term" value="F:catalytic activity"/>
    <property type="evidence" value="ECO:0007669"/>
    <property type="project" value="InterPro"/>
</dbReference>
<gene>
    <name evidence="2" type="ORF">CDL26_01700</name>
</gene>
<organism evidence="2 3">
    <name type="scientific">Mediterraneibacter gnavus</name>
    <name type="common">Ruminococcus gnavus</name>
    <dbReference type="NCBI Taxonomy" id="33038"/>
    <lineage>
        <taxon>Bacteria</taxon>
        <taxon>Bacillati</taxon>
        <taxon>Bacillota</taxon>
        <taxon>Clostridia</taxon>
        <taxon>Lachnospirales</taxon>
        <taxon>Lachnospiraceae</taxon>
        <taxon>Mediterraneibacter</taxon>
    </lineage>
</organism>
<dbReference type="Pfam" id="PF01048">
    <property type="entry name" value="PNP_UDP_1"/>
    <property type="match status" value="1"/>
</dbReference>
<evidence type="ECO:0000313" key="2">
    <source>
        <dbReference type="EMBL" id="PLT74804.1"/>
    </source>
</evidence>
<dbReference type="RefSeq" id="WP_101870004.1">
    <property type="nucleotide sequence ID" value="NZ_JAPRAV010000004.1"/>
</dbReference>
<feature type="domain" description="Nucleoside phosphorylase" evidence="1">
    <location>
        <begin position="4"/>
        <end position="85"/>
    </location>
</feature>
<sequence>MPVVCASGDKFIADPEQKIKVHEMFDADICEMEAAGIVLTSNRNQVPCMLIKCVSDGIEGGFEEFQETMDTAADLCLEVVEKIVAGMGR</sequence>
<dbReference type="GO" id="GO:0009116">
    <property type="term" value="P:nucleoside metabolic process"/>
    <property type="evidence" value="ECO:0007669"/>
    <property type="project" value="InterPro"/>
</dbReference>
<accession>A0A2N5PI33</accession>
<protein>
    <recommendedName>
        <fullName evidence="1">Nucleoside phosphorylase domain-containing protein</fullName>
    </recommendedName>
</protein>
<reference evidence="2 3" key="1">
    <citation type="journal article" date="2017" name="Genome Med.">
        <title>A novel Ruminococcus gnavus clade enriched in inflammatory bowel disease patients.</title>
        <authorList>
            <person name="Hall A.B."/>
            <person name="Yassour M."/>
            <person name="Sauk J."/>
            <person name="Garner A."/>
            <person name="Jiang X."/>
            <person name="Arthur T."/>
            <person name="Lagoudas G.K."/>
            <person name="Vatanen T."/>
            <person name="Fornelos N."/>
            <person name="Wilson R."/>
            <person name="Bertha M."/>
            <person name="Cohen M."/>
            <person name="Garber J."/>
            <person name="Khalili H."/>
            <person name="Gevers D."/>
            <person name="Ananthakrishnan A.N."/>
            <person name="Kugathasan S."/>
            <person name="Lander E.S."/>
            <person name="Blainey P."/>
            <person name="Vlamakis H."/>
            <person name="Xavier R.J."/>
            <person name="Huttenhower C."/>
        </authorList>
    </citation>
    <scope>NUCLEOTIDE SEQUENCE [LARGE SCALE GENOMIC DNA]</scope>
    <source>
        <strain evidence="2 3">RJX1124</strain>
    </source>
</reference>
<evidence type="ECO:0000259" key="1">
    <source>
        <dbReference type="Pfam" id="PF01048"/>
    </source>
</evidence>
<dbReference type="AlphaFoldDB" id="A0A2N5PI33"/>
<proteinExistence type="predicted"/>